<feature type="compositionally biased region" description="Low complexity" evidence="1">
    <location>
        <begin position="25"/>
        <end position="44"/>
    </location>
</feature>
<feature type="chain" id="PRO_5047398490" description="Lipoprotein" evidence="2">
    <location>
        <begin position="27"/>
        <end position="183"/>
    </location>
</feature>
<keyword evidence="2" id="KW-0732">Signal</keyword>
<keyword evidence="4" id="KW-1185">Reference proteome</keyword>
<dbReference type="EMBL" id="BAAAQM010000008">
    <property type="protein sequence ID" value="GAA1962173.1"/>
    <property type="molecule type" value="Genomic_DNA"/>
</dbReference>
<organism evidence="3 4">
    <name type="scientific">Catenulispora subtropica</name>
    <dbReference type="NCBI Taxonomy" id="450798"/>
    <lineage>
        <taxon>Bacteria</taxon>
        <taxon>Bacillati</taxon>
        <taxon>Actinomycetota</taxon>
        <taxon>Actinomycetes</taxon>
        <taxon>Catenulisporales</taxon>
        <taxon>Catenulisporaceae</taxon>
        <taxon>Catenulispora</taxon>
    </lineage>
</organism>
<sequence length="183" mass="17889">MKLLVKTAASTAVVLMALAGCASRSAGGDTSAAGGGSTSSAPSGGTTGTGNGSQPPTTGPSGGTSGQQSGSQPGGQTQNPGSSSTAPSAQVKYVSPQGVSVQKDGITLVTEVEWGGCDDQPQLVVKSEDASKVVVVLKKTSHAKIGVMCPDIARQGQATVKLAAPLGSRQVIDGITNTPIALQ</sequence>
<name>A0ABP5CFQ3_9ACTN</name>
<feature type="signal peptide" evidence="2">
    <location>
        <begin position="1"/>
        <end position="26"/>
    </location>
</feature>
<evidence type="ECO:0000313" key="4">
    <source>
        <dbReference type="Proteomes" id="UP001499854"/>
    </source>
</evidence>
<evidence type="ECO:0000256" key="1">
    <source>
        <dbReference type="SAM" id="MobiDB-lite"/>
    </source>
</evidence>
<feature type="region of interest" description="Disordered" evidence="1">
    <location>
        <begin position="24"/>
        <end position="96"/>
    </location>
</feature>
<accession>A0ABP5CFQ3</accession>
<evidence type="ECO:0000256" key="2">
    <source>
        <dbReference type="SAM" id="SignalP"/>
    </source>
</evidence>
<dbReference type="RefSeq" id="WP_344656556.1">
    <property type="nucleotide sequence ID" value="NZ_BAAAQM010000008.1"/>
</dbReference>
<gene>
    <name evidence="3" type="ORF">GCM10009838_18780</name>
</gene>
<evidence type="ECO:0000313" key="3">
    <source>
        <dbReference type="EMBL" id="GAA1962173.1"/>
    </source>
</evidence>
<feature type="compositionally biased region" description="Low complexity" evidence="1">
    <location>
        <begin position="66"/>
        <end position="85"/>
    </location>
</feature>
<comment type="caution">
    <text evidence="3">The sequence shown here is derived from an EMBL/GenBank/DDBJ whole genome shotgun (WGS) entry which is preliminary data.</text>
</comment>
<dbReference type="PROSITE" id="PS51257">
    <property type="entry name" value="PROKAR_LIPOPROTEIN"/>
    <property type="match status" value="1"/>
</dbReference>
<reference evidence="4" key="1">
    <citation type="journal article" date="2019" name="Int. J. Syst. Evol. Microbiol.">
        <title>The Global Catalogue of Microorganisms (GCM) 10K type strain sequencing project: providing services to taxonomists for standard genome sequencing and annotation.</title>
        <authorList>
            <consortium name="The Broad Institute Genomics Platform"/>
            <consortium name="The Broad Institute Genome Sequencing Center for Infectious Disease"/>
            <person name="Wu L."/>
            <person name="Ma J."/>
        </authorList>
    </citation>
    <scope>NUCLEOTIDE SEQUENCE [LARGE SCALE GENOMIC DNA]</scope>
    <source>
        <strain evidence="4">JCM 16013</strain>
    </source>
</reference>
<evidence type="ECO:0008006" key="5">
    <source>
        <dbReference type="Google" id="ProtNLM"/>
    </source>
</evidence>
<dbReference type="Proteomes" id="UP001499854">
    <property type="component" value="Unassembled WGS sequence"/>
</dbReference>
<protein>
    <recommendedName>
        <fullName evidence="5">Lipoprotein</fullName>
    </recommendedName>
</protein>
<proteinExistence type="predicted"/>